<proteinExistence type="predicted"/>
<organism evidence="1 2">
    <name type="scientific">Paenibacillus antri</name>
    <dbReference type="NCBI Taxonomy" id="2582848"/>
    <lineage>
        <taxon>Bacteria</taxon>
        <taxon>Bacillati</taxon>
        <taxon>Bacillota</taxon>
        <taxon>Bacilli</taxon>
        <taxon>Bacillales</taxon>
        <taxon>Paenibacillaceae</taxon>
        <taxon>Paenibacillus</taxon>
    </lineage>
</organism>
<dbReference type="AlphaFoldDB" id="A0A5R9FXN5"/>
<gene>
    <name evidence="1" type="ORF">FE782_28555</name>
</gene>
<dbReference type="EMBL" id="VCIW01000028">
    <property type="protein sequence ID" value="TLS48812.1"/>
    <property type="molecule type" value="Genomic_DNA"/>
</dbReference>
<protein>
    <submittedName>
        <fullName evidence="1">Uncharacterized protein</fullName>
    </submittedName>
</protein>
<sequence>MKFNIPYTEVESWLFALPDWKSRLEVLEAQLEHIPGLAQKFELVAIHGQGQKNEAIVQEVIRRLHAQEIEIPLLEMKIRMLEAAIKSLLPVEKRFVESKYQLRLPNPDVMKKLLMTSRMFFQHRKISLTKIYRFVGGPNSILGVPDDLSWLEIEGNEEVTVK</sequence>
<dbReference type="Proteomes" id="UP000309676">
    <property type="component" value="Unassembled WGS sequence"/>
</dbReference>
<name>A0A5R9FXN5_9BACL</name>
<reference evidence="1 2" key="1">
    <citation type="submission" date="2019-05" db="EMBL/GenBank/DDBJ databases">
        <authorList>
            <person name="Narsing Rao M.P."/>
            <person name="Li W.J."/>
        </authorList>
    </citation>
    <scope>NUCLEOTIDE SEQUENCE [LARGE SCALE GENOMIC DNA]</scope>
    <source>
        <strain evidence="1 2">SYSU_K30003</strain>
    </source>
</reference>
<dbReference type="OrthoDB" id="2605279at2"/>
<accession>A0A5R9FXN5</accession>
<keyword evidence="2" id="KW-1185">Reference proteome</keyword>
<evidence type="ECO:0000313" key="1">
    <source>
        <dbReference type="EMBL" id="TLS48812.1"/>
    </source>
</evidence>
<evidence type="ECO:0000313" key="2">
    <source>
        <dbReference type="Proteomes" id="UP000309676"/>
    </source>
</evidence>
<comment type="caution">
    <text evidence="1">The sequence shown here is derived from an EMBL/GenBank/DDBJ whole genome shotgun (WGS) entry which is preliminary data.</text>
</comment>